<dbReference type="PRINTS" id="PR01434">
    <property type="entry name" value="NADHDHGNASE5"/>
</dbReference>
<evidence type="ECO:0000256" key="2">
    <source>
        <dbReference type="ARBA" id="ARBA00022448"/>
    </source>
</evidence>
<feature type="transmembrane region" description="Helical" evidence="7">
    <location>
        <begin position="432"/>
        <end position="454"/>
    </location>
</feature>
<feature type="transmembrane region" description="Helical" evidence="7">
    <location>
        <begin position="364"/>
        <end position="382"/>
    </location>
</feature>
<keyword evidence="5 7" id="KW-1133">Transmembrane helix</keyword>
<evidence type="ECO:0000313" key="12">
    <source>
        <dbReference type="Proteomes" id="UP000009881"/>
    </source>
</evidence>
<keyword evidence="12" id="KW-1185">Reference proteome</keyword>
<reference evidence="11 12" key="1">
    <citation type="journal article" date="2013" name="Genome Announc.">
        <title>Draft Genome Sequence of an Alphaproteobacterium, Caenispirillum salinarum AK4(T), Isolated from a Solar Saltern.</title>
        <authorList>
            <person name="Khatri I."/>
            <person name="Singh A."/>
            <person name="Korpole S."/>
            <person name="Pinnaka A.K."/>
            <person name="Subramanian S."/>
        </authorList>
    </citation>
    <scope>NUCLEOTIDE SEQUENCE [LARGE SCALE GENOMIC DNA]</scope>
    <source>
        <strain evidence="11 12">AK4</strain>
    </source>
</reference>
<dbReference type="Pfam" id="PF00361">
    <property type="entry name" value="Proton_antipo_M"/>
    <property type="match status" value="1"/>
</dbReference>
<comment type="caution">
    <text evidence="11">The sequence shown here is derived from an EMBL/GenBank/DDBJ whole genome shotgun (WGS) entry which is preliminary data.</text>
</comment>
<evidence type="ECO:0000259" key="9">
    <source>
        <dbReference type="Pfam" id="PF00361"/>
    </source>
</evidence>
<protein>
    <recommendedName>
        <fullName evidence="7">Probable inorganic carbon transporter subunit DabB</fullName>
    </recommendedName>
</protein>
<name>K9GSG2_9PROT</name>
<dbReference type="PANTHER" id="PTHR42829">
    <property type="entry name" value="NADH-UBIQUINONE OXIDOREDUCTASE CHAIN 5"/>
    <property type="match status" value="1"/>
</dbReference>
<dbReference type="GO" id="GO:0012505">
    <property type="term" value="C:endomembrane system"/>
    <property type="evidence" value="ECO:0007669"/>
    <property type="project" value="UniProtKB-SubCell"/>
</dbReference>
<evidence type="ECO:0000256" key="7">
    <source>
        <dbReference type="HAMAP-Rule" id="MF_00862"/>
    </source>
</evidence>
<comment type="similarity">
    <text evidence="7">Belongs to the inorganic carbon transporter (TC 9.A.2) DabB family.</text>
</comment>
<dbReference type="InterPro" id="IPR001750">
    <property type="entry name" value="ND/Mrp_TM"/>
</dbReference>
<comment type="function">
    <text evidence="7">Part of an energy-coupled inorganic carbon pump.</text>
</comment>
<dbReference type="EMBL" id="ANHY01000019">
    <property type="protein sequence ID" value="EKV27649.1"/>
    <property type="molecule type" value="Genomic_DNA"/>
</dbReference>
<evidence type="ECO:0000313" key="11">
    <source>
        <dbReference type="EMBL" id="EKV27649.1"/>
    </source>
</evidence>
<evidence type="ECO:0000256" key="6">
    <source>
        <dbReference type="ARBA" id="ARBA00023136"/>
    </source>
</evidence>
<sequence length="494" mass="49726">MARAAVFAAGGALGAALLAAGALVVSGAALTAGVSGPYGIGIGARIDALSAIMVVLVGFIGLVVMAYSRTYLLGERRQGRFFKWLSLTLAAVLGLIVATNLAQLALAWIATSLCLHRLLVFFPNRPAARLAARKKAVISRMGDVAMLAVVGLTLAVFGSLDFAVIFPAAQAMAGAEVTGAVTGIAVLLALAALIKSAQMPVHGWLTEVMETPTPVSALLHAGIINAGGFLILRLSDVVSLSGGTLLLLAVVGGVTALFASLVMLTQSAVKGALAWSTIAQMGFMLLQCGLGAFGAALLHIVAHSLYKAHAFLSAGSIVDLTRATAGVGGGKPAKAWHLGAALAVAVGLTAGAGALIGTSASGNPGAFVLGAVLVMGLAHMMVRTGGTGAFRPAAALRGLGLGAVLAVVYFALQSGTAWLASNALAAQAVPVGAPWIAAVMIAGFGAVLLLQNAVATGRTPRSLRVLYVHLLNGLYLNTLFNRLVTRAWPAIKGA</sequence>
<feature type="transmembrane region" description="Helical" evidence="7">
    <location>
        <begin position="246"/>
        <end position="269"/>
    </location>
</feature>
<dbReference type="Pfam" id="PF00662">
    <property type="entry name" value="Proton_antipo_N"/>
    <property type="match status" value="1"/>
</dbReference>
<keyword evidence="4 7" id="KW-0812">Transmembrane</keyword>
<feature type="transmembrane region" description="Helical" evidence="7">
    <location>
        <begin position="81"/>
        <end position="99"/>
    </location>
</feature>
<feature type="transmembrane region" description="Helical" evidence="7">
    <location>
        <begin position="335"/>
        <end position="358"/>
    </location>
</feature>
<dbReference type="InterPro" id="IPR046396">
    <property type="entry name" value="Transporter_DabB"/>
</dbReference>
<keyword evidence="2 7" id="KW-0813">Transport</keyword>
<feature type="transmembrane region" description="Helical" evidence="7">
    <location>
        <begin position="394"/>
        <end position="412"/>
    </location>
</feature>
<evidence type="ECO:0000256" key="8">
    <source>
        <dbReference type="RuleBase" id="RU000320"/>
    </source>
</evidence>
<keyword evidence="6 7" id="KW-0472">Membrane</keyword>
<gene>
    <name evidence="7" type="primary">dabB</name>
    <name evidence="11" type="ORF">C882_1495</name>
</gene>
<organism evidence="11 12">
    <name type="scientific">Caenispirillum salinarum AK4</name>
    <dbReference type="NCBI Taxonomy" id="1238182"/>
    <lineage>
        <taxon>Bacteria</taxon>
        <taxon>Pseudomonadati</taxon>
        <taxon>Pseudomonadota</taxon>
        <taxon>Alphaproteobacteria</taxon>
        <taxon>Rhodospirillales</taxon>
        <taxon>Novispirillaceae</taxon>
        <taxon>Caenispirillum</taxon>
    </lineage>
</organism>
<feature type="transmembrane region" description="Helical" evidence="7">
    <location>
        <begin position="215"/>
        <end position="234"/>
    </location>
</feature>
<dbReference type="GO" id="GO:0015990">
    <property type="term" value="P:electron transport coupled proton transport"/>
    <property type="evidence" value="ECO:0007669"/>
    <property type="project" value="TreeGrafter"/>
</dbReference>
<dbReference type="GO" id="GO:0005886">
    <property type="term" value="C:plasma membrane"/>
    <property type="evidence" value="ECO:0007669"/>
    <property type="project" value="UniProtKB-SubCell"/>
</dbReference>
<feature type="transmembrane region" description="Helical" evidence="7">
    <location>
        <begin position="172"/>
        <end position="194"/>
    </location>
</feature>
<dbReference type="PATRIC" id="fig|1238182.3.peg.3709"/>
<dbReference type="OrthoDB" id="9811798at2"/>
<feature type="domain" description="NADH-Ubiquinone oxidoreductase (complex I) chain 5 N-terminal" evidence="10">
    <location>
        <begin position="36"/>
        <end position="82"/>
    </location>
</feature>
<dbReference type="InterPro" id="IPR001516">
    <property type="entry name" value="Proton_antipo_N"/>
</dbReference>
<dbReference type="GO" id="GO:0003954">
    <property type="term" value="F:NADH dehydrogenase activity"/>
    <property type="evidence" value="ECO:0007669"/>
    <property type="project" value="TreeGrafter"/>
</dbReference>
<dbReference type="GO" id="GO:0008137">
    <property type="term" value="F:NADH dehydrogenase (ubiquinone) activity"/>
    <property type="evidence" value="ECO:0007669"/>
    <property type="project" value="InterPro"/>
</dbReference>
<evidence type="ECO:0000256" key="5">
    <source>
        <dbReference type="ARBA" id="ARBA00022989"/>
    </source>
</evidence>
<evidence type="ECO:0000256" key="3">
    <source>
        <dbReference type="ARBA" id="ARBA00022475"/>
    </source>
</evidence>
<dbReference type="HAMAP" id="MF_00862">
    <property type="entry name" value="DabB"/>
    <property type="match status" value="1"/>
</dbReference>
<evidence type="ECO:0000256" key="4">
    <source>
        <dbReference type="ARBA" id="ARBA00022692"/>
    </source>
</evidence>
<dbReference type="PANTHER" id="PTHR42829:SF1">
    <property type="entry name" value="INORGANIC CARBON TRANSPORTER SUBUNIT DABB-RELATED"/>
    <property type="match status" value="1"/>
</dbReference>
<dbReference type="GO" id="GO:0042773">
    <property type="term" value="P:ATP synthesis coupled electron transport"/>
    <property type="evidence" value="ECO:0007669"/>
    <property type="project" value="InterPro"/>
</dbReference>
<dbReference type="AlphaFoldDB" id="K9GSG2"/>
<keyword evidence="3 7" id="KW-1003">Cell membrane</keyword>
<dbReference type="RefSeq" id="WP_009542151.1">
    <property type="nucleotide sequence ID" value="NZ_ANHY01000019.1"/>
</dbReference>
<feature type="transmembrane region" description="Helical" evidence="7">
    <location>
        <begin position="51"/>
        <end position="69"/>
    </location>
</feature>
<proteinExistence type="inferred from homology"/>
<accession>K9GSG2</accession>
<comment type="subcellular location">
    <subcellularLocation>
        <location evidence="7">Cell membrane</location>
        <topology evidence="7">Multi-pass membrane protein</topology>
    </subcellularLocation>
    <subcellularLocation>
        <location evidence="1">Endomembrane system</location>
        <topology evidence="1">Multi-pass membrane protein</topology>
    </subcellularLocation>
    <subcellularLocation>
        <location evidence="8">Membrane</location>
        <topology evidence="8">Multi-pass membrane protein</topology>
    </subcellularLocation>
</comment>
<dbReference type="Proteomes" id="UP000009881">
    <property type="component" value="Unassembled WGS sequence"/>
</dbReference>
<feature type="transmembrane region" description="Helical" evidence="7">
    <location>
        <begin position="281"/>
        <end position="302"/>
    </location>
</feature>
<evidence type="ECO:0000259" key="10">
    <source>
        <dbReference type="Pfam" id="PF00662"/>
    </source>
</evidence>
<feature type="domain" description="NADH:quinone oxidoreductase/Mrp antiporter transmembrane" evidence="9">
    <location>
        <begin position="98"/>
        <end position="318"/>
    </location>
</feature>
<dbReference type="InterPro" id="IPR003945">
    <property type="entry name" value="NU5C-like"/>
</dbReference>
<evidence type="ECO:0000256" key="1">
    <source>
        <dbReference type="ARBA" id="ARBA00004127"/>
    </source>
</evidence>
<dbReference type="eggNOG" id="COG1009">
    <property type="taxonomic scope" value="Bacteria"/>
</dbReference>
<feature type="transmembrane region" description="Helical" evidence="7">
    <location>
        <begin position="144"/>
        <end position="166"/>
    </location>
</feature>
<comment type="subunit">
    <text evidence="7">Forms a complex with DabA.</text>
</comment>
<dbReference type="STRING" id="1238182.C882_1495"/>